<dbReference type="Gene3D" id="1.10.30.50">
    <property type="match status" value="1"/>
</dbReference>
<feature type="compositionally biased region" description="Pro residues" evidence="1">
    <location>
        <begin position="307"/>
        <end position="321"/>
    </location>
</feature>
<dbReference type="RefSeq" id="WP_166531084.1">
    <property type="nucleotide sequence ID" value="NZ_VNHW01000001.1"/>
</dbReference>
<dbReference type="CDD" id="cd00085">
    <property type="entry name" value="HNHc"/>
    <property type="match status" value="1"/>
</dbReference>
<reference evidence="3 4" key="1">
    <citation type="submission" date="2019-07" db="EMBL/GenBank/DDBJ databases">
        <title>Genomic Encyclopedia of Archaeal and Bacterial Type Strains, Phase II (KMG-II): from individual species to whole genera.</title>
        <authorList>
            <person name="Goeker M."/>
        </authorList>
    </citation>
    <scope>NUCLEOTIDE SEQUENCE [LARGE SCALE GENOMIC DNA]</scope>
    <source>
        <strain evidence="3 4">DSM 46842</strain>
    </source>
</reference>
<organism evidence="3 4">
    <name type="scientific">Blastococcus xanthinilyticus</name>
    <dbReference type="NCBI Taxonomy" id="1564164"/>
    <lineage>
        <taxon>Bacteria</taxon>
        <taxon>Bacillati</taxon>
        <taxon>Actinomycetota</taxon>
        <taxon>Actinomycetes</taxon>
        <taxon>Geodermatophilales</taxon>
        <taxon>Geodermatophilaceae</taxon>
        <taxon>Blastococcus</taxon>
    </lineage>
</organism>
<dbReference type="AlphaFoldDB" id="A0A5S5D2M6"/>
<evidence type="ECO:0000313" key="4">
    <source>
        <dbReference type="Proteomes" id="UP000322499"/>
    </source>
</evidence>
<comment type="caution">
    <text evidence="3">The sequence shown here is derived from an EMBL/GenBank/DDBJ whole genome shotgun (WGS) entry which is preliminary data.</text>
</comment>
<feature type="region of interest" description="Disordered" evidence="1">
    <location>
        <begin position="170"/>
        <end position="193"/>
    </location>
</feature>
<keyword evidence="4" id="KW-1185">Reference proteome</keyword>
<gene>
    <name evidence="3" type="ORF">BD833_1011</name>
</gene>
<evidence type="ECO:0000256" key="1">
    <source>
        <dbReference type="SAM" id="MobiDB-lite"/>
    </source>
</evidence>
<accession>A0A5S5D2M6</accession>
<proteinExistence type="predicted"/>
<sequence length="321" mass="33252">MSELRAVLPHPDAAACRDAVDRYARAAKDAGDPRPIGMLRAGALADLLLRPWQQRPSVTAHLTVVAPLTALTPAGFLAAGAPLPAAFTGPDPAPDSGAHTPPAPAAPVGEVDGEPITAAHLRELLAQLDALGVRAPAGGSLELAITDATGKLLALTTPGEAARLARRGCTAHPDTAARPDAAAHPDSTDAPDHGCGCPVIGVPDPVDRYRPSAAQQRFLTARDRTCRHPGCTAPAARADLDHVIPHADGGETACDNLCCLCRRHHRLKTFAPGWTHTISDDGVLTVITPTGVTRISRPPGYRVLTGPPQPPPDPADDPPPF</sequence>
<dbReference type="SMART" id="SM00507">
    <property type="entry name" value="HNHc"/>
    <property type="match status" value="1"/>
</dbReference>
<protein>
    <recommendedName>
        <fullName evidence="2">HNH nuclease domain-containing protein</fullName>
    </recommendedName>
</protein>
<dbReference type="EMBL" id="VNHW01000001">
    <property type="protein sequence ID" value="TYP90283.1"/>
    <property type="molecule type" value="Genomic_DNA"/>
</dbReference>
<evidence type="ECO:0000313" key="3">
    <source>
        <dbReference type="EMBL" id="TYP90283.1"/>
    </source>
</evidence>
<dbReference type="InterPro" id="IPR003615">
    <property type="entry name" value="HNH_nuc"/>
</dbReference>
<feature type="domain" description="HNH nuclease" evidence="2">
    <location>
        <begin position="214"/>
        <end position="266"/>
    </location>
</feature>
<feature type="compositionally biased region" description="Basic and acidic residues" evidence="1">
    <location>
        <begin position="175"/>
        <end position="192"/>
    </location>
</feature>
<evidence type="ECO:0000259" key="2">
    <source>
        <dbReference type="SMART" id="SM00507"/>
    </source>
</evidence>
<dbReference type="Proteomes" id="UP000322499">
    <property type="component" value="Unassembled WGS sequence"/>
</dbReference>
<name>A0A5S5D2M6_9ACTN</name>
<feature type="region of interest" description="Disordered" evidence="1">
    <location>
        <begin position="296"/>
        <end position="321"/>
    </location>
</feature>